<dbReference type="GO" id="GO:0098796">
    <property type="term" value="C:membrane protein complex"/>
    <property type="evidence" value="ECO:0007669"/>
    <property type="project" value="UniProtKB-ARBA"/>
</dbReference>
<keyword evidence="7" id="KW-1185">Reference proteome</keyword>
<dbReference type="Gene3D" id="3.40.50.300">
    <property type="entry name" value="P-loop containing nucleotide triphosphate hydrolases"/>
    <property type="match status" value="1"/>
</dbReference>
<dbReference type="Proteomes" id="UP000317429">
    <property type="component" value="Chromosome"/>
</dbReference>
<proteinExistence type="inferred from homology"/>
<evidence type="ECO:0000259" key="5">
    <source>
        <dbReference type="PROSITE" id="PS50893"/>
    </source>
</evidence>
<evidence type="ECO:0000256" key="2">
    <source>
        <dbReference type="ARBA" id="ARBA00022741"/>
    </source>
</evidence>
<evidence type="ECO:0000313" key="7">
    <source>
        <dbReference type="Proteomes" id="UP000317429"/>
    </source>
</evidence>
<dbReference type="PANTHER" id="PTHR24220:SF86">
    <property type="entry name" value="ABC TRANSPORTER ABCH.1"/>
    <property type="match status" value="1"/>
</dbReference>
<dbReference type="GO" id="GO:0005886">
    <property type="term" value="C:plasma membrane"/>
    <property type="evidence" value="ECO:0007669"/>
    <property type="project" value="TreeGrafter"/>
</dbReference>
<protein>
    <submittedName>
        <fullName evidence="6">Lipoprotein-releasing system ATP-binding protein LolD</fullName>
        <ecNumber evidence="6">3.6.3.-</ecNumber>
    </submittedName>
</protein>
<gene>
    <name evidence="6" type="primary">lolD_4</name>
    <name evidence="6" type="ORF">Pla175_40210</name>
</gene>
<sequence>MEQPAETPLLEARDLCKTYPNGHVTAVDGVSLSIPAGEYASIMGPSGSGKSTLLNLLGGLDKPTTGEVYFRGKAYSAFPSLDNLRAQHIGFIFQSFHLLPTLTSLENVQIPMFETSRGPSERESRARELLEVVNMSHRADQLPARLSVGERQRVAIARSLANDPELLLADEPTGNLDSKNGEEVLELFDMLHKERGVTLIVITHGDEVGQRAERRLYYRDGKVTGDRHD</sequence>
<accession>A0A518DGQ0</accession>
<dbReference type="InterPro" id="IPR017911">
    <property type="entry name" value="MacB-like_ATP-bd"/>
</dbReference>
<dbReference type="CDD" id="cd03255">
    <property type="entry name" value="ABC_MJ0796_LolCDE_FtsE"/>
    <property type="match status" value="1"/>
</dbReference>
<dbReference type="EMBL" id="CP036291">
    <property type="protein sequence ID" value="QDU90612.1"/>
    <property type="molecule type" value="Genomic_DNA"/>
</dbReference>
<reference evidence="6 7" key="1">
    <citation type="submission" date="2019-02" db="EMBL/GenBank/DDBJ databases">
        <title>Deep-cultivation of Planctomycetes and their phenomic and genomic characterization uncovers novel biology.</title>
        <authorList>
            <person name="Wiegand S."/>
            <person name="Jogler M."/>
            <person name="Boedeker C."/>
            <person name="Pinto D."/>
            <person name="Vollmers J."/>
            <person name="Rivas-Marin E."/>
            <person name="Kohn T."/>
            <person name="Peeters S.H."/>
            <person name="Heuer A."/>
            <person name="Rast P."/>
            <person name="Oberbeckmann S."/>
            <person name="Bunk B."/>
            <person name="Jeske O."/>
            <person name="Meyerdierks A."/>
            <person name="Storesund J.E."/>
            <person name="Kallscheuer N."/>
            <person name="Luecker S."/>
            <person name="Lage O.M."/>
            <person name="Pohl T."/>
            <person name="Merkel B.J."/>
            <person name="Hornburger P."/>
            <person name="Mueller R.-W."/>
            <person name="Bruemmer F."/>
            <person name="Labrenz M."/>
            <person name="Spormann A.M."/>
            <person name="Op den Camp H."/>
            <person name="Overmann J."/>
            <person name="Amann R."/>
            <person name="Jetten M.S.M."/>
            <person name="Mascher T."/>
            <person name="Medema M.H."/>
            <person name="Devos D.P."/>
            <person name="Kaster A.-K."/>
            <person name="Ovreas L."/>
            <person name="Rohde M."/>
            <person name="Galperin M.Y."/>
            <person name="Jogler C."/>
        </authorList>
    </citation>
    <scope>NUCLEOTIDE SEQUENCE [LARGE SCALE GENOMIC DNA]</scope>
    <source>
        <strain evidence="6 7">Pla175</strain>
    </source>
</reference>
<keyword evidence="1" id="KW-0813">Transport</keyword>
<dbReference type="Pfam" id="PF00005">
    <property type="entry name" value="ABC_tran"/>
    <property type="match status" value="1"/>
</dbReference>
<dbReference type="PROSITE" id="PS50893">
    <property type="entry name" value="ABC_TRANSPORTER_2"/>
    <property type="match status" value="1"/>
</dbReference>
<name>A0A518DGQ0_9BACT</name>
<dbReference type="InterPro" id="IPR003593">
    <property type="entry name" value="AAA+_ATPase"/>
</dbReference>
<keyword evidence="2" id="KW-0547">Nucleotide-binding</keyword>
<keyword evidence="6" id="KW-0449">Lipoprotein</keyword>
<dbReference type="InterPro" id="IPR017871">
    <property type="entry name" value="ABC_transporter-like_CS"/>
</dbReference>
<evidence type="ECO:0000256" key="4">
    <source>
        <dbReference type="ARBA" id="ARBA00038388"/>
    </source>
</evidence>
<dbReference type="PANTHER" id="PTHR24220">
    <property type="entry name" value="IMPORT ATP-BINDING PROTEIN"/>
    <property type="match status" value="1"/>
</dbReference>
<dbReference type="FunFam" id="3.40.50.300:FF:000032">
    <property type="entry name" value="Export ABC transporter ATP-binding protein"/>
    <property type="match status" value="1"/>
</dbReference>
<dbReference type="InterPro" id="IPR015854">
    <property type="entry name" value="ABC_transpr_LolD-like"/>
</dbReference>
<evidence type="ECO:0000256" key="3">
    <source>
        <dbReference type="ARBA" id="ARBA00022840"/>
    </source>
</evidence>
<dbReference type="InterPro" id="IPR027417">
    <property type="entry name" value="P-loop_NTPase"/>
</dbReference>
<dbReference type="GO" id="GO:0016887">
    <property type="term" value="F:ATP hydrolysis activity"/>
    <property type="evidence" value="ECO:0007669"/>
    <property type="project" value="InterPro"/>
</dbReference>
<organism evidence="6 7">
    <name type="scientific">Pirellulimonas nuda</name>
    <dbReference type="NCBI Taxonomy" id="2528009"/>
    <lineage>
        <taxon>Bacteria</taxon>
        <taxon>Pseudomonadati</taxon>
        <taxon>Planctomycetota</taxon>
        <taxon>Planctomycetia</taxon>
        <taxon>Pirellulales</taxon>
        <taxon>Lacipirellulaceae</taxon>
        <taxon>Pirellulimonas</taxon>
    </lineage>
</organism>
<dbReference type="PROSITE" id="PS00211">
    <property type="entry name" value="ABC_TRANSPORTER_1"/>
    <property type="match status" value="1"/>
</dbReference>
<dbReference type="SUPFAM" id="SSF52540">
    <property type="entry name" value="P-loop containing nucleoside triphosphate hydrolases"/>
    <property type="match status" value="1"/>
</dbReference>
<dbReference type="AlphaFoldDB" id="A0A518DGQ0"/>
<dbReference type="OrthoDB" id="273392at2"/>
<dbReference type="EC" id="3.6.3.-" evidence="6"/>
<dbReference type="SMART" id="SM00382">
    <property type="entry name" value="AAA"/>
    <property type="match status" value="1"/>
</dbReference>
<keyword evidence="6" id="KW-0378">Hydrolase</keyword>
<dbReference type="InterPro" id="IPR003439">
    <property type="entry name" value="ABC_transporter-like_ATP-bd"/>
</dbReference>
<dbReference type="RefSeq" id="WP_145289466.1">
    <property type="nucleotide sequence ID" value="NZ_CP036291.1"/>
</dbReference>
<dbReference type="KEGG" id="pnd:Pla175_40210"/>
<evidence type="ECO:0000313" key="6">
    <source>
        <dbReference type="EMBL" id="QDU90612.1"/>
    </source>
</evidence>
<comment type="similarity">
    <text evidence="4">Belongs to the ABC transporter superfamily. Macrolide exporter (TC 3.A.1.122) family.</text>
</comment>
<feature type="domain" description="ABC transporter" evidence="5">
    <location>
        <begin position="10"/>
        <end position="229"/>
    </location>
</feature>
<dbReference type="GO" id="GO:0022857">
    <property type="term" value="F:transmembrane transporter activity"/>
    <property type="evidence" value="ECO:0007669"/>
    <property type="project" value="TreeGrafter"/>
</dbReference>
<dbReference type="GO" id="GO:0005524">
    <property type="term" value="F:ATP binding"/>
    <property type="evidence" value="ECO:0007669"/>
    <property type="project" value="UniProtKB-KW"/>
</dbReference>
<keyword evidence="3 6" id="KW-0067">ATP-binding</keyword>
<evidence type="ECO:0000256" key="1">
    <source>
        <dbReference type="ARBA" id="ARBA00022448"/>
    </source>
</evidence>